<protein>
    <submittedName>
        <fullName evidence="2">Uncharacterized protein</fullName>
    </submittedName>
</protein>
<evidence type="ECO:0000256" key="1">
    <source>
        <dbReference type="SAM" id="Coils"/>
    </source>
</evidence>
<organism evidence="2">
    <name type="scientific">Colletotrichum fructicola (strain Nara gc5)</name>
    <name type="common">Anthracnose fungus</name>
    <name type="synonym">Colletotrichum gloeosporioides (strain Nara gc5)</name>
    <dbReference type="NCBI Taxonomy" id="1213859"/>
    <lineage>
        <taxon>Eukaryota</taxon>
        <taxon>Fungi</taxon>
        <taxon>Dikarya</taxon>
        <taxon>Ascomycota</taxon>
        <taxon>Pezizomycotina</taxon>
        <taxon>Sordariomycetes</taxon>
        <taxon>Hypocreomycetidae</taxon>
        <taxon>Glomerellales</taxon>
        <taxon>Glomerellaceae</taxon>
        <taxon>Colletotrichum</taxon>
        <taxon>Colletotrichum gloeosporioides species complex</taxon>
    </lineage>
</organism>
<dbReference type="HOGENOM" id="CLU_051032_0_0_1"/>
<keyword evidence="1" id="KW-0175">Coiled coil</keyword>
<accession>L2FTA8</accession>
<reference evidence="2" key="1">
    <citation type="submission" date="2012-08" db="EMBL/GenBank/DDBJ databases">
        <title>Genome analysis of Colletotrichum orbiculare and Colletotrichum fructicola.</title>
        <authorList>
            <person name="Gan P.H.P."/>
            <person name="Ikeda K."/>
            <person name="Irieda H."/>
            <person name="Narusaka M."/>
            <person name="O'Connell R.J."/>
            <person name="Narusaka Y."/>
            <person name="Takano Y."/>
            <person name="Kubo Y."/>
            <person name="Shirasu K."/>
        </authorList>
    </citation>
    <scope>NUCLEOTIDE SEQUENCE</scope>
    <source>
        <strain evidence="2">Nara gc5</strain>
    </source>
</reference>
<dbReference type="AlphaFoldDB" id="L2FTA8"/>
<sequence>MWQGFVVKRAAARRSIWISAASSTRNALSKTANYGDIGTRTAYGIIARNTIESYDASTKTAINCVSLTAATAHSRTELHKKIKHLEDRLRGRGYESHHYDDLKCRHDKLARDYDSCLLRLNESREEIRILRSTWISEEDNRIWRKDLEDRNARLLLDLEREQRRVEHWERKAGEVLRRVDELEELLAEERLRFPPTDGYERRISELVRKVEILEEELRIERENHTLHEGRRYEVEKLLRTIADLERKLADEHIRSARVDELFKKVEILQAMLAGEREQKDILLEDIAKRDEYDRCYRERYERRRWRRGSFERKRPFPERVERVVERERVYGVGC</sequence>
<name>L2FTA8_COLFN</name>
<dbReference type="EMBL" id="KB020887">
    <property type="protein sequence ID" value="ELA28943.1"/>
    <property type="molecule type" value="Genomic_DNA"/>
</dbReference>
<gene>
    <name evidence="2" type="ORF">CGGC5_10554</name>
</gene>
<feature type="coiled-coil region" evidence="1">
    <location>
        <begin position="144"/>
        <end position="278"/>
    </location>
</feature>
<proteinExistence type="predicted"/>
<dbReference type="STRING" id="1213859.L2FTA8"/>
<evidence type="ECO:0000313" key="2">
    <source>
        <dbReference type="EMBL" id="ELA28943.1"/>
    </source>
</evidence>